<evidence type="ECO:0000313" key="3">
    <source>
        <dbReference type="Proteomes" id="UP000305067"/>
    </source>
</evidence>
<dbReference type="AlphaFoldDB" id="A0A5C3QWV7"/>
<dbReference type="Proteomes" id="UP000305067">
    <property type="component" value="Unassembled WGS sequence"/>
</dbReference>
<feature type="compositionally biased region" description="Low complexity" evidence="1">
    <location>
        <begin position="443"/>
        <end position="452"/>
    </location>
</feature>
<protein>
    <submittedName>
        <fullName evidence="2">Uncharacterized protein</fullName>
    </submittedName>
</protein>
<accession>A0A5C3QWV7</accession>
<keyword evidence="3" id="KW-1185">Reference proteome</keyword>
<sequence length="640" mass="70354">MHFSPPLAQTTRISYKHGQPLLLLFSASLHRPDLASPFQQHLAKLQLWSDLPDQLSAPGTRADWLQRDFALVPSPPPGTPVESRGALLQFDLQITLYPWLLQSHQRISFTYRISHSSGDAEWLGEYGQNGVIELVNVGNKGLVDPSDPCWSLVDDAEDQCRWEWRSESEPFSSNLPHMDLYASWCISPEGIVRGPKAERDSQLVLLVPRAQPHPCVRIPYIALRPRDNGAALRTSTSASGGLHIASASAAPGRHVSVDFIWEHPNLAHYLTQLGQGLVETQHITEDPTTIATVVLPQRTSPSAFPLHALVLPPGPLARASDKATSRTRISSKHVLSVLDRPAGLLWGIELEAQQKSPAAVFSGPWEANVGKEFLEVQEGGSLFAVSPAYRHDRDEVHSCVFALQTPHSIPVEHHDLPTPPPSPPYISAPIMPTIHASLATLATEAAASSETQRTQEDDTDTDAVEEPRPQPKARGFFFGIFMFTFQLYWRSLRFLYHRFYLGHVVKKYLGSTGSTSESTSEDTTGSETSDNRGKDEEEEQEEETSTPIVPEPMPSLPAPVPTKITLNVPGGEVRLLMSNPSVDTTHQFEAADILANTAVKLLFNTRRVEDVKATILDRGYVAIAADVGPSPGVLEVVCTF</sequence>
<proteinExistence type="predicted"/>
<dbReference type="EMBL" id="ML178815">
    <property type="protein sequence ID" value="TFL06475.1"/>
    <property type="molecule type" value="Genomic_DNA"/>
</dbReference>
<feature type="compositionally biased region" description="Low complexity" evidence="1">
    <location>
        <begin position="511"/>
        <end position="528"/>
    </location>
</feature>
<reference evidence="2 3" key="1">
    <citation type="journal article" date="2019" name="Nat. Ecol. Evol.">
        <title>Megaphylogeny resolves global patterns of mushroom evolution.</title>
        <authorList>
            <person name="Varga T."/>
            <person name="Krizsan K."/>
            <person name="Foldi C."/>
            <person name="Dima B."/>
            <person name="Sanchez-Garcia M."/>
            <person name="Sanchez-Ramirez S."/>
            <person name="Szollosi G.J."/>
            <person name="Szarkandi J.G."/>
            <person name="Papp V."/>
            <person name="Albert L."/>
            <person name="Andreopoulos W."/>
            <person name="Angelini C."/>
            <person name="Antonin V."/>
            <person name="Barry K.W."/>
            <person name="Bougher N.L."/>
            <person name="Buchanan P."/>
            <person name="Buyck B."/>
            <person name="Bense V."/>
            <person name="Catcheside P."/>
            <person name="Chovatia M."/>
            <person name="Cooper J."/>
            <person name="Damon W."/>
            <person name="Desjardin D."/>
            <person name="Finy P."/>
            <person name="Geml J."/>
            <person name="Haridas S."/>
            <person name="Hughes K."/>
            <person name="Justo A."/>
            <person name="Karasinski D."/>
            <person name="Kautmanova I."/>
            <person name="Kiss B."/>
            <person name="Kocsube S."/>
            <person name="Kotiranta H."/>
            <person name="LaButti K.M."/>
            <person name="Lechner B.E."/>
            <person name="Liimatainen K."/>
            <person name="Lipzen A."/>
            <person name="Lukacs Z."/>
            <person name="Mihaltcheva S."/>
            <person name="Morgado L.N."/>
            <person name="Niskanen T."/>
            <person name="Noordeloos M.E."/>
            <person name="Ohm R.A."/>
            <person name="Ortiz-Santana B."/>
            <person name="Ovrebo C."/>
            <person name="Racz N."/>
            <person name="Riley R."/>
            <person name="Savchenko A."/>
            <person name="Shiryaev A."/>
            <person name="Soop K."/>
            <person name="Spirin V."/>
            <person name="Szebenyi C."/>
            <person name="Tomsovsky M."/>
            <person name="Tulloss R.E."/>
            <person name="Uehling J."/>
            <person name="Grigoriev I.V."/>
            <person name="Vagvolgyi C."/>
            <person name="Papp T."/>
            <person name="Martin F.M."/>
            <person name="Miettinen O."/>
            <person name="Hibbett D.S."/>
            <person name="Nagy L.G."/>
        </authorList>
    </citation>
    <scope>NUCLEOTIDE SEQUENCE [LARGE SCALE GENOMIC DNA]</scope>
    <source>
        <strain evidence="2 3">CBS 309.79</strain>
    </source>
</reference>
<name>A0A5C3QWV7_9AGAR</name>
<dbReference type="OrthoDB" id="3178019at2759"/>
<feature type="region of interest" description="Disordered" evidence="1">
    <location>
        <begin position="443"/>
        <end position="469"/>
    </location>
</feature>
<organism evidence="2 3">
    <name type="scientific">Pterulicium gracile</name>
    <dbReference type="NCBI Taxonomy" id="1884261"/>
    <lineage>
        <taxon>Eukaryota</taxon>
        <taxon>Fungi</taxon>
        <taxon>Dikarya</taxon>
        <taxon>Basidiomycota</taxon>
        <taxon>Agaricomycotina</taxon>
        <taxon>Agaricomycetes</taxon>
        <taxon>Agaricomycetidae</taxon>
        <taxon>Agaricales</taxon>
        <taxon>Pleurotineae</taxon>
        <taxon>Pterulaceae</taxon>
        <taxon>Pterulicium</taxon>
    </lineage>
</organism>
<evidence type="ECO:0000256" key="1">
    <source>
        <dbReference type="SAM" id="MobiDB-lite"/>
    </source>
</evidence>
<evidence type="ECO:0000313" key="2">
    <source>
        <dbReference type="EMBL" id="TFL06475.1"/>
    </source>
</evidence>
<gene>
    <name evidence="2" type="ORF">BDV98DRAFT_559473</name>
</gene>
<feature type="region of interest" description="Disordered" evidence="1">
    <location>
        <begin position="511"/>
        <end position="556"/>
    </location>
</feature>